<dbReference type="InterPro" id="IPR011009">
    <property type="entry name" value="Kinase-like_dom_sf"/>
</dbReference>
<name>A0ABS5BLI4_9BACT</name>
<evidence type="ECO:0000256" key="1">
    <source>
        <dbReference type="ARBA" id="ARBA00022679"/>
    </source>
</evidence>
<dbReference type="PANTHER" id="PTHR43289">
    <property type="entry name" value="MITOGEN-ACTIVATED PROTEIN KINASE KINASE KINASE 20-RELATED"/>
    <property type="match status" value="1"/>
</dbReference>
<dbReference type="InterPro" id="IPR000719">
    <property type="entry name" value="Prot_kinase_dom"/>
</dbReference>
<evidence type="ECO:0000313" key="10">
    <source>
        <dbReference type="Proteomes" id="UP000676565"/>
    </source>
</evidence>
<keyword evidence="1" id="KW-0808">Transferase</keyword>
<feature type="domain" description="Protein kinase" evidence="8">
    <location>
        <begin position="82"/>
        <end position="378"/>
    </location>
</feature>
<organism evidence="9 10">
    <name type="scientific">Gemmata palustris</name>
    <dbReference type="NCBI Taxonomy" id="2822762"/>
    <lineage>
        <taxon>Bacteria</taxon>
        <taxon>Pseudomonadati</taxon>
        <taxon>Planctomycetota</taxon>
        <taxon>Planctomycetia</taxon>
        <taxon>Gemmatales</taxon>
        <taxon>Gemmataceae</taxon>
        <taxon>Gemmata</taxon>
    </lineage>
</organism>
<dbReference type="SMART" id="SM00220">
    <property type="entry name" value="S_TKc"/>
    <property type="match status" value="1"/>
</dbReference>
<sequence>MTDETLFIAALEKPTPAERRAFLDQACGGDAALRERVARLLAGHDRATGILDHSLAPPDTEEPSDRADPPTERAGAVLDGRYKLLEEVGAGGMGAVWVAEQTQPVRRKVAIKLVKAGMDSKSVLARFEAERQALAVMNHPNIAKVFDGGTTDAGRPYFVMEYVKGVPLTAYCDDARLSVADRLALFVPVCQAVQHAHQKGIVHRDLKPSNILVCLYDGVPVPKVIDFGLAKALHEPLTEHTLHTAHGQMLGTPLYMSPEQAEFNNLDVDTRADVYALGVILYELLTGTTPLERDRLRRTPWDEMLRLIREEEPPRPSVRLSGGGSLPGVAAKRRLEPVRLTKLVRGELDWIVMKCLEKERGRRYETANGLARDVERYLADEPVEACPPSAAYRLRKMARKYRKALATLGTFAVLLLAATGVSVGLASWAIRERNHADQQKQTAQDQKRVAEVNFNRAVEAVDRMLTHVGEDKLARVPQAESIRRDLLRDALRFYRQFLAERADDPVLRIETAHAYERVALILFELGPRDECEEVCRQALDLLEKLSAGAPDDPELTHKRAGVHALFGLLHNELERFPQAERSYRQAVSLWEELGRRHPEHRKARAALSTALSNLIAVYRNTGALDDAVAAFEKCRATLDDLLTTDPENAAGYREHLAMCHHNVALVYAAQDKGSLAEEAHRKALGIYQQFLRDQPDSVKFQKQVARASNNLALFYSRNNHHEKADPLYRQSLDAHEALARDYPSVVGFAYEAAGSYGNMATHVRKTRSAGESLEWSDKAIRTAESVLERNSTSAPARLTLFNALFERALAYDKLERAEDATKDRKRMLGVSEGQSHITMRLFRPSPLARLGEHAKAAAEINALVTEGHTQGRNLYIFSYVLSVCSAAAGTDDRLPAGERGQLAEEYGGRAVELLRQYAAAGNFKDPDRLARVKANKDFAPISSRDDFKTLLAEWDKNLPKPEVLPAPRTGK</sequence>
<dbReference type="CDD" id="cd14014">
    <property type="entry name" value="STKc_PknB_like"/>
    <property type="match status" value="1"/>
</dbReference>
<evidence type="ECO:0000256" key="3">
    <source>
        <dbReference type="ARBA" id="ARBA00022777"/>
    </source>
</evidence>
<dbReference type="Gene3D" id="1.25.40.10">
    <property type="entry name" value="Tetratricopeptide repeat domain"/>
    <property type="match status" value="2"/>
</dbReference>
<proteinExistence type="predicted"/>
<dbReference type="PROSITE" id="PS00108">
    <property type="entry name" value="PROTEIN_KINASE_ST"/>
    <property type="match status" value="1"/>
</dbReference>
<dbReference type="InterPro" id="IPR011990">
    <property type="entry name" value="TPR-like_helical_dom_sf"/>
</dbReference>
<dbReference type="Gene3D" id="3.30.200.20">
    <property type="entry name" value="Phosphorylase Kinase, domain 1"/>
    <property type="match status" value="1"/>
</dbReference>
<evidence type="ECO:0000256" key="2">
    <source>
        <dbReference type="ARBA" id="ARBA00022741"/>
    </source>
</evidence>
<dbReference type="Pfam" id="PF00069">
    <property type="entry name" value="Pkinase"/>
    <property type="match status" value="1"/>
</dbReference>
<dbReference type="GO" id="GO:0004674">
    <property type="term" value="F:protein serine/threonine kinase activity"/>
    <property type="evidence" value="ECO:0007669"/>
    <property type="project" value="UniProtKB-KW"/>
</dbReference>
<keyword evidence="7" id="KW-1133">Transmembrane helix</keyword>
<dbReference type="Gene3D" id="1.10.510.10">
    <property type="entry name" value="Transferase(Phosphotransferase) domain 1"/>
    <property type="match status" value="1"/>
</dbReference>
<protein>
    <submittedName>
        <fullName evidence="9">Serine/threonine protein kinase</fullName>
    </submittedName>
</protein>
<keyword evidence="7" id="KW-0472">Membrane</keyword>
<feature type="region of interest" description="Disordered" evidence="6">
    <location>
        <begin position="49"/>
        <end position="73"/>
    </location>
</feature>
<evidence type="ECO:0000313" key="9">
    <source>
        <dbReference type="EMBL" id="MBP3953758.1"/>
    </source>
</evidence>
<keyword evidence="3 9" id="KW-0418">Kinase</keyword>
<dbReference type="PROSITE" id="PS00107">
    <property type="entry name" value="PROTEIN_KINASE_ATP"/>
    <property type="match status" value="1"/>
</dbReference>
<evidence type="ECO:0000256" key="5">
    <source>
        <dbReference type="PROSITE-ProRule" id="PRU10141"/>
    </source>
</evidence>
<dbReference type="RefSeq" id="WP_210651512.1">
    <property type="nucleotide sequence ID" value="NZ_JAGKQQ010000001.1"/>
</dbReference>
<dbReference type="EMBL" id="JAGKQQ010000001">
    <property type="protein sequence ID" value="MBP3953758.1"/>
    <property type="molecule type" value="Genomic_DNA"/>
</dbReference>
<dbReference type="InterPro" id="IPR017441">
    <property type="entry name" value="Protein_kinase_ATP_BS"/>
</dbReference>
<keyword evidence="4 5" id="KW-0067">ATP-binding</keyword>
<evidence type="ECO:0000256" key="7">
    <source>
        <dbReference type="SAM" id="Phobius"/>
    </source>
</evidence>
<evidence type="ECO:0000259" key="8">
    <source>
        <dbReference type="PROSITE" id="PS50011"/>
    </source>
</evidence>
<dbReference type="SUPFAM" id="SSF48452">
    <property type="entry name" value="TPR-like"/>
    <property type="match status" value="2"/>
</dbReference>
<dbReference type="PANTHER" id="PTHR43289:SF6">
    <property type="entry name" value="SERINE_THREONINE-PROTEIN KINASE NEKL-3"/>
    <property type="match status" value="1"/>
</dbReference>
<feature type="binding site" evidence="5">
    <location>
        <position position="112"/>
    </location>
    <ligand>
        <name>ATP</name>
        <dbReference type="ChEBI" id="CHEBI:30616"/>
    </ligand>
</feature>
<reference evidence="9 10" key="1">
    <citation type="submission" date="2021-04" db="EMBL/GenBank/DDBJ databases">
        <authorList>
            <person name="Ivanova A."/>
        </authorList>
    </citation>
    <scope>NUCLEOTIDE SEQUENCE [LARGE SCALE GENOMIC DNA]</scope>
    <source>
        <strain evidence="9 10">G18</strain>
    </source>
</reference>
<dbReference type="SMART" id="SM00028">
    <property type="entry name" value="TPR"/>
    <property type="match status" value="6"/>
</dbReference>
<comment type="caution">
    <text evidence="9">The sequence shown here is derived from an EMBL/GenBank/DDBJ whole genome shotgun (WGS) entry which is preliminary data.</text>
</comment>
<dbReference type="InterPro" id="IPR008271">
    <property type="entry name" value="Ser/Thr_kinase_AS"/>
</dbReference>
<gene>
    <name evidence="9" type="ORF">J8F10_00385</name>
</gene>
<accession>A0ABS5BLI4</accession>
<dbReference type="InterPro" id="IPR019734">
    <property type="entry name" value="TPR_rpt"/>
</dbReference>
<keyword evidence="10" id="KW-1185">Reference proteome</keyword>
<dbReference type="Proteomes" id="UP000676565">
    <property type="component" value="Unassembled WGS sequence"/>
</dbReference>
<dbReference type="PROSITE" id="PS50011">
    <property type="entry name" value="PROTEIN_KINASE_DOM"/>
    <property type="match status" value="1"/>
</dbReference>
<keyword evidence="9" id="KW-0723">Serine/threonine-protein kinase</keyword>
<dbReference type="SUPFAM" id="SSF56112">
    <property type="entry name" value="Protein kinase-like (PK-like)"/>
    <property type="match status" value="1"/>
</dbReference>
<evidence type="ECO:0000256" key="4">
    <source>
        <dbReference type="ARBA" id="ARBA00022840"/>
    </source>
</evidence>
<evidence type="ECO:0000256" key="6">
    <source>
        <dbReference type="SAM" id="MobiDB-lite"/>
    </source>
</evidence>
<keyword evidence="7" id="KW-0812">Transmembrane</keyword>
<dbReference type="Pfam" id="PF13374">
    <property type="entry name" value="TPR_10"/>
    <property type="match status" value="1"/>
</dbReference>
<keyword evidence="2 5" id="KW-0547">Nucleotide-binding</keyword>
<feature type="transmembrane region" description="Helical" evidence="7">
    <location>
        <begin position="404"/>
        <end position="430"/>
    </location>
</feature>